<feature type="transmembrane region" description="Helical" evidence="2">
    <location>
        <begin position="26"/>
        <end position="49"/>
    </location>
</feature>
<sequence length="80" mass="8103">MARDPLTGDDGEGVSPPGTPPRVPRWVKVSAIVAGTLILLVVIVLVTGLGGDHGPGRHLGAGHTPSTGVLAVPLPSDDRR</sequence>
<dbReference type="AlphaFoldDB" id="A0A318LBZ4"/>
<evidence type="ECO:0000313" key="4">
    <source>
        <dbReference type="Proteomes" id="UP000247892"/>
    </source>
</evidence>
<organism evidence="3 4">
    <name type="scientific">Prauserella flavalba</name>
    <dbReference type="NCBI Taxonomy" id="1477506"/>
    <lineage>
        <taxon>Bacteria</taxon>
        <taxon>Bacillati</taxon>
        <taxon>Actinomycetota</taxon>
        <taxon>Actinomycetes</taxon>
        <taxon>Pseudonocardiales</taxon>
        <taxon>Pseudonocardiaceae</taxon>
        <taxon>Prauserella</taxon>
    </lineage>
</organism>
<dbReference type="RefSeq" id="WP_110343981.1">
    <property type="nucleotide sequence ID" value="NZ_JBHVKT010000068.1"/>
</dbReference>
<proteinExistence type="predicted"/>
<dbReference type="EMBL" id="MASU01000027">
    <property type="protein sequence ID" value="PXY17482.1"/>
    <property type="molecule type" value="Genomic_DNA"/>
</dbReference>
<reference evidence="3 4" key="1">
    <citation type="submission" date="2016-07" db="EMBL/GenBank/DDBJ databases">
        <title>Draft genome sequence of Prauserella sp. YIM 121212, isolated from alkaline soil.</title>
        <authorList>
            <person name="Ruckert C."/>
            <person name="Albersmeier A."/>
            <person name="Jiang C.-L."/>
            <person name="Jiang Y."/>
            <person name="Kalinowski J."/>
            <person name="Schneider O."/>
            <person name="Winkler A."/>
            <person name="Zotchev S.B."/>
        </authorList>
    </citation>
    <scope>NUCLEOTIDE SEQUENCE [LARGE SCALE GENOMIC DNA]</scope>
    <source>
        <strain evidence="3 4">YIM 121212</strain>
    </source>
</reference>
<evidence type="ECO:0000313" key="3">
    <source>
        <dbReference type="EMBL" id="PXY17482.1"/>
    </source>
</evidence>
<evidence type="ECO:0000256" key="2">
    <source>
        <dbReference type="SAM" id="Phobius"/>
    </source>
</evidence>
<comment type="caution">
    <text evidence="3">The sequence shown here is derived from an EMBL/GenBank/DDBJ whole genome shotgun (WGS) entry which is preliminary data.</text>
</comment>
<feature type="region of interest" description="Disordered" evidence="1">
    <location>
        <begin position="1"/>
        <end position="24"/>
    </location>
</feature>
<keyword evidence="2" id="KW-0812">Transmembrane</keyword>
<protein>
    <submittedName>
        <fullName evidence="3">Uncharacterized protein</fullName>
    </submittedName>
</protein>
<gene>
    <name evidence="3" type="ORF">BA062_37495</name>
</gene>
<dbReference type="Proteomes" id="UP000247892">
    <property type="component" value="Unassembled WGS sequence"/>
</dbReference>
<accession>A0A318LBZ4</accession>
<feature type="region of interest" description="Disordered" evidence="1">
    <location>
        <begin position="54"/>
        <end position="80"/>
    </location>
</feature>
<name>A0A318LBZ4_9PSEU</name>
<evidence type="ECO:0000256" key="1">
    <source>
        <dbReference type="SAM" id="MobiDB-lite"/>
    </source>
</evidence>
<keyword evidence="2" id="KW-0472">Membrane</keyword>
<keyword evidence="4" id="KW-1185">Reference proteome</keyword>
<keyword evidence="2" id="KW-1133">Transmembrane helix</keyword>
<dbReference type="OrthoDB" id="5197709at2"/>